<gene>
    <name evidence="1" type="ORF">RPERSI_LOCUS5756</name>
</gene>
<dbReference type="EMBL" id="CAJVQC010008781">
    <property type="protein sequence ID" value="CAG8596672.1"/>
    <property type="molecule type" value="Genomic_DNA"/>
</dbReference>
<dbReference type="Proteomes" id="UP000789920">
    <property type="component" value="Unassembled WGS sequence"/>
</dbReference>
<reference evidence="1" key="1">
    <citation type="submission" date="2021-06" db="EMBL/GenBank/DDBJ databases">
        <authorList>
            <person name="Kallberg Y."/>
            <person name="Tangrot J."/>
            <person name="Rosling A."/>
        </authorList>
    </citation>
    <scope>NUCLEOTIDE SEQUENCE</scope>
    <source>
        <strain evidence="1">MA461A</strain>
    </source>
</reference>
<name>A0ACA9MJI1_9GLOM</name>
<comment type="caution">
    <text evidence="1">The sequence shown here is derived from an EMBL/GenBank/DDBJ whole genome shotgun (WGS) entry which is preliminary data.</text>
</comment>
<feature type="non-terminal residue" evidence="1">
    <location>
        <position position="192"/>
    </location>
</feature>
<evidence type="ECO:0000313" key="2">
    <source>
        <dbReference type="Proteomes" id="UP000789920"/>
    </source>
</evidence>
<keyword evidence="2" id="KW-1185">Reference proteome</keyword>
<evidence type="ECO:0000313" key="1">
    <source>
        <dbReference type="EMBL" id="CAG8596672.1"/>
    </source>
</evidence>
<sequence>MKELEVISRSNAFYKMNLFYLILVVSILLFYFIRRIYKPPKELDFIPTISIFKFLSLLIRNKGQDEIQKLIFESDPDKIGLVKIFFAFKWAIIITDFELAKIVFQGNGQLHEKHPSRIFFGKGVFFTNEDLWARQRKLASLAFHRVLSPGECTNDLITLLSKRTDTPIDVFSLMQRLIIQILGRVAFAYDMR</sequence>
<protein>
    <submittedName>
        <fullName evidence="1">4472_t:CDS:1</fullName>
    </submittedName>
</protein>
<organism evidence="1 2">
    <name type="scientific">Racocetra persica</name>
    <dbReference type="NCBI Taxonomy" id="160502"/>
    <lineage>
        <taxon>Eukaryota</taxon>
        <taxon>Fungi</taxon>
        <taxon>Fungi incertae sedis</taxon>
        <taxon>Mucoromycota</taxon>
        <taxon>Glomeromycotina</taxon>
        <taxon>Glomeromycetes</taxon>
        <taxon>Diversisporales</taxon>
        <taxon>Gigasporaceae</taxon>
        <taxon>Racocetra</taxon>
    </lineage>
</organism>
<proteinExistence type="predicted"/>
<accession>A0ACA9MJI1</accession>